<keyword evidence="4" id="KW-1185">Reference proteome</keyword>
<dbReference type="GO" id="GO:0007165">
    <property type="term" value="P:signal transduction"/>
    <property type="evidence" value="ECO:0007669"/>
    <property type="project" value="TreeGrafter"/>
</dbReference>
<dbReference type="SUPFAM" id="SSF56112">
    <property type="entry name" value="Protein kinase-like (PK-like)"/>
    <property type="match status" value="3"/>
</dbReference>
<dbReference type="InterPro" id="IPR011009">
    <property type="entry name" value="Kinase-like_dom_sf"/>
</dbReference>
<reference evidence="3 4" key="1">
    <citation type="journal article" date="2020" name="bioRxiv">
        <title>Sequence and annotation of 42 cannabis genomes reveals extensive copy number variation in cannabinoid synthesis and pathogen resistance genes.</title>
        <authorList>
            <person name="Mckernan K.J."/>
            <person name="Helbert Y."/>
            <person name="Kane L.T."/>
            <person name="Ebling H."/>
            <person name="Zhang L."/>
            <person name="Liu B."/>
            <person name="Eaton Z."/>
            <person name="Mclaughlin S."/>
            <person name="Kingan S."/>
            <person name="Baybayan P."/>
            <person name="Concepcion G."/>
            <person name="Jordan M."/>
            <person name="Riva A."/>
            <person name="Barbazuk W."/>
            <person name="Harkins T."/>
        </authorList>
    </citation>
    <scope>NUCLEOTIDE SEQUENCE [LARGE SCALE GENOMIC DNA]</scope>
    <source>
        <strain evidence="4">cv. Jamaican Lion 4</strain>
        <tissue evidence="3">Leaf</tissue>
    </source>
</reference>
<dbReference type="GO" id="GO:0004672">
    <property type="term" value="F:protein kinase activity"/>
    <property type="evidence" value="ECO:0007669"/>
    <property type="project" value="InterPro"/>
</dbReference>
<feature type="domain" description="Protein kinase" evidence="2">
    <location>
        <begin position="409"/>
        <end position="668"/>
    </location>
</feature>
<feature type="region of interest" description="Disordered" evidence="1">
    <location>
        <begin position="1"/>
        <end position="28"/>
    </location>
</feature>
<dbReference type="PANTHER" id="PTHR48011:SF56">
    <property type="entry name" value="PROTEIN KINASE DOMAIN-CONTAINING PROTEIN"/>
    <property type="match status" value="1"/>
</dbReference>
<dbReference type="InterPro" id="IPR008271">
    <property type="entry name" value="Ser/Thr_kinase_AS"/>
</dbReference>
<dbReference type="Pfam" id="PF00069">
    <property type="entry name" value="Pkinase"/>
    <property type="match status" value="3"/>
</dbReference>
<dbReference type="PROSITE" id="PS00108">
    <property type="entry name" value="PROTEIN_KINASE_ST"/>
    <property type="match status" value="3"/>
</dbReference>
<proteinExistence type="predicted"/>
<organism evidence="3 4">
    <name type="scientific">Cannabis sativa</name>
    <name type="common">Hemp</name>
    <name type="synonym">Marijuana</name>
    <dbReference type="NCBI Taxonomy" id="3483"/>
    <lineage>
        <taxon>Eukaryota</taxon>
        <taxon>Viridiplantae</taxon>
        <taxon>Streptophyta</taxon>
        <taxon>Embryophyta</taxon>
        <taxon>Tracheophyta</taxon>
        <taxon>Spermatophyta</taxon>
        <taxon>Magnoliopsida</taxon>
        <taxon>eudicotyledons</taxon>
        <taxon>Gunneridae</taxon>
        <taxon>Pentapetalae</taxon>
        <taxon>rosids</taxon>
        <taxon>fabids</taxon>
        <taxon>Rosales</taxon>
        <taxon>Cannabaceae</taxon>
        <taxon>Cannabis</taxon>
    </lineage>
</organism>
<protein>
    <recommendedName>
        <fullName evidence="2">Protein kinase domain-containing protein</fullName>
    </recommendedName>
</protein>
<name>A0A7J6FXS6_CANSA</name>
<feature type="domain" description="Protein kinase" evidence="2">
    <location>
        <begin position="58"/>
        <end position="317"/>
    </location>
</feature>
<dbReference type="InterPro" id="IPR052751">
    <property type="entry name" value="Plant_MAPKKK"/>
</dbReference>
<evidence type="ECO:0000313" key="4">
    <source>
        <dbReference type="Proteomes" id="UP000583929"/>
    </source>
</evidence>
<dbReference type="SMART" id="SM00220">
    <property type="entry name" value="S_TKc"/>
    <property type="match status" value="3"/>
</dbReference>
<dbReference type="EMBL" id="JAATIQ010000162">
    <property type="protein sequence ID" value="KAF4375551.1"/>
    <property type="molecule type" value="Genomic_DNA"/>
</dbReference>
<dbReference type="GO" id="GO:0005524">
    <property type="term" value="F:ATP binding"/>
    <property type="evidence" value="ECO:0007669"/>
    <property type="project" value="InterPro"/>
</dbReference>
<dbReference type="AlphaFoldDB" id="A0A7J6FXS6"/>
<feature type="compositionally biased region" description="Basic residues" evidence="1">
    <location>
        <begin position="1"/>
        <end position="22"/>
    </location>
</feature>
<dbReference type="Gene3D" id="1.10.510.10">
    <property type="entry name" value="Transferase(Phosphotransferase) domain 1"/>
    <property type="match status" value="3"/>
</dbReference>
<feature type="domain" description="Protein kinase" evidence="2">
    <location>
        <begin position="780"/>
        <end position="1039"/>
    </location>
</feature>
<dbReference type="Proteomes" id="UP000583929">
    <property type="component" value="Unassembled WGS sequence"/>
</dbReference>
<sequence length="1058" mass="120280">MKKLGFNKEKKRGREKRTQKNPRVHEKNVSDFDSSICDERVPFWSFDLDRSDATVGKWKRSQLLGKGYNGTVYLVEMIKPPPIITSSRLNGSHPIMAVKTTLASRSDELKKEKKLLQLFHDSPYIVRCFGDDITITTDNNGNKTKLYNVFLEYAQGGCLADFMDVTILSETKVRQYTKSILRGLECVHKKGIVHCDLKPENILMVKEEDDDEDFVAKISDFGLSKKMSDDWMTPSIVKGTKVYWAPECVEDEIQEQCSDIWALGCIVLYMLTDGSIRWNNKINETMSKDAKDFLVKCFEANPLERPSATMLLSHPFVVSLYTVNVSANASENFAFFADRELVVPIDLSLLLLPSTNKSSHSYKMAIVFAPAQNQKDIAQENKNCFFNKKNGVHHTEEQSIYSINNTGKWKRSQLLGKGYNGTVYLVEMIKPPPIITSSRLNGSHPIMAVKTTLASRSDELKKEKKLLQLFHGSPYIVRCFGDDITITTDNNGNKTKLYNVFLEYAQGGCLADFMDVTILSETKVRQYTKSILRGLECVHKKGIVHCDLKPENILMVKEEDDDEDFVAKISDFGLSKKMSDDWRTPGIVKGTKVYWAPECVEDEIQEQCSDIWALGCIVLYMLTNGSMRWNNKINETMSKDAKDFLVKCFEANPLERPSATMLLTHPFVGGSGFINKSHHQKTPWSKMVLHCTSSYNLLQLHLAQKSSPHRHRKPVKPTFLRQPEHRFTTRFAETAENFKFTVDAETEDVVVTVADEEEDDERVMVSEEQSIYSINNTGKWKRSQLLGKGYNGTVYLVEMIKPPPIITSSRLNGSHPIMAVKTTLASRSDELKKEKKLLQLFHGSPYIVRCFGDDITITTDNNGNKTKLYNVFLEYAQGGCLADFMDVTILSETKVRQYTKSILRGLECVHKKGIVHCDLKPENILMVKEEDDDEDFVAKISDFGLSKKMSDDWRTPGIVKGTKVYWAPECVEDEIQEQCSDIWALGCIVLYMLTDGSMRWNNKINETMSKDAKDFLVKCFEANPLERPSATMLLTHPFVGGSGFINKVIHKRKKIKNS</sequence>
<comment type="caution">
    <text evidence="3">The sequence shown here is derived from an EMBL/GenBank/DDBJ whole genome shotgun (WGS) entry which is preliminary data.</text>
</comment>
<dbReference type="PANTHER" id="PTHR48011">
    <property type="entry name" value="CCR4-NOT TRANSCRIPTIONAL COMPLEX SUBUNIT CAF120-RELATED"/>
    <property type="match status" value="1"/>
</dbReference>
<evidence type="ECO:0000259" key="2">
    <source>
        <dbReference type="PROSITE" id="PS50011"/>
    </source>
</evidence>
<evidence type="ECO:0000256" key="1">
    <source>
        <dbReference type="SAM" id="MobiDB-lite"/>
    </source>
</evidence>
<gene>
    <name evidence="3" type="ORF">G4B88_022198</name>
</gene>
<accession>A0A7J6FXS6</accession>
<dbReference type="InterPro" id="IPR000719">
    <property type="entry name" value="Prot_kinase_dom"/>
</dbReference>
<evidence type="ECO:0000313" key="3">
    <source>
        <dbReference type="EMBL" id="KAF4375551.1"/>
    </source>
</evidence>
<dbReference type="PROSITE" id="PS50011">
    <property type="entry name" value="PROTEIN_KINASE_DOM"/>
    <property type="match status" value="3"/>
</dbReference>